<feature type="non-terminal residue" evidence="1">
    <location>
        <position position="250"/>
    </location>
</feature>
<feature type="non-terminal residue" evidence="1">
    <location>
        <position position="1"/>
    </location>
</feature>
<dbReference type="STRING" id="1684307.A0A316UF53"/>
<dbReference type="AlphaFoldDB" id="A0A316UF53"/>
<dbReference type="GeneID" id="37011600"/>
<name>A0A316UF53_9BASI</name>
<dbReference type="RefSeq" id="XP_025351107.1">
    <property type="nucleotide sequence ID" value="XM_025489866.1"/>
</dbReference>
<evidence type="ECO:0000313" key="2">
    <source>
        <dbReference type="Proteomes" id="UP000245942"/>
    </source>
</evidence>
<accession>A0A316UF53</accession>
<sequence length="250" mass="26011">YYNPANGGGHMLTIVPELDVGEPINIIVSGRSSRSVLTPVGFLLWATSINYGVSCLGSSDIGTVQSANLGDGFGPRPQGSDGEGINGVLRYNYGSPYFGTCKETFDGGSHMRWFIQNGSDADSSAIFLAASTELPLAYGHDIAQNGYNIGRDEIVGNATNPEGTSWEGNTYNTTVIWVPAGLLLNATSDGVNHPNVALPGQPAQDGRVAVLTITQLDGSASQVEIANGARRTGHAGVALLFTLLAAGLLL</sequence>
<dbReference type="OrthoDB" id="2310204at2759"/>
<proteinExistence type="predicted"/>
<organism evidence="1 2">
    <name type="scientific">Pseudomicrostroma glucosiphilum</name>
    <dbReference type="NCBI Taxonomy" id="1684307"/>
    <lineage>
        <taxon>Eukaryota</taxon>
        <taxon>Fungi</taxon>
        <taxon>Dikarya</taxon>
        <taxon>Basidiomycota</taxon>
        <taxon>Ustilaginomycotina</taxon>
        <taxon>Exobasidiomycetes</taxon>
        <taxon>Microstromatales</taxon>
        <taxon>Microstromatales incertae sedis</taxon>
        <taxon>Pseudomicrostroma</taxon>
    </lineage>
</organism>
<keyword evidence="2" id="KW-1185">Reference proteome</keyword>
<dbReference type="EMBL" id="KZ819321">
    <property type="protein sequence ID" value="PWN23947.1"/>
    <property type="molecule type" value="Genomic_DNA"/>
</dbReference>
<gene>
    <name evidence="1" type="ORF">BCV69DRAFT_233575</name>
</gene>
<dbReference type="Proteomes" id="UP000245942">
    <property type="component" value="Unassembled WGS sequence"/>
</dbReference>
<reference evidence="1 2" key="1">
    <citation type="journal article" date="2018" name="Mol. Biol. Evol.">
        <title>Broad Genomic Sampling Reveals a Smut Pathogenic Ancestry of the Fungal Clade Ustilaginomycotina.</title>
        <authorList>
            <person name="Kijpornyongpan T."/>
            <person name="Mondo S.J."/>
            <person name="Barry K."/>
            <person name="Sandor L."/>
            <person name="Lee J."/>
            <person name="Lipzen A."/>
            <person name="Pangilinan J."/>
            <person name="LaButti K."/>
            <person name="Hainaut M."/>
            <person name="Henrissat B."/>
            <person name="Grigoriev I.V."/>
            <person name="Spatafora J.W."/>
            <person name="Aime M.C."/>
        </authorList>
    </citation>
    <scope>NUCLEOTIDE SEQUENCE [LARGE SCALE GENOMIC DNA]</scope>
    <source>
        <strain evidence="1 2">MCA 4718</strain>
    </source>
</reference>
<protein>
    <submittedName>
        <fullName evidence="1">Uncharacterized protein</fullName>
    </submittedName>
</protein>
<evidence type="ECO:0000313" key="1">
    <source>
        <dbReference type="EMBL" id="PWN23947.1"/>
    </source>
</evidence>